<evidence type="ECO:0000313" key="1">
    <source>
        <dbReference type="EMBL" id="KAK3339812.1"/>
    </source>
</evidence>
<organism evidence="1 2">
    <name type="scientific">Lasiosphaeria hispida</name>
    <dbReference type="NCBI Taxonomy" id="260671"/>
    <lineage>
        <taxon>Eukaryota</taxon>
        <taxon>Fungi</taxon>
        <taxon>Dikarya</taxon>
        <taxon>Ascomycota</taxon>
        <taxon>Pezizomycotina</taxon>
        <taxon>Sordariomycetes</taxon>
        <taxon>Sordariomycetidae</taxon>
        <taxon>Sordariales</taxon>
        <taxon>Lasiosphaeriaceae</taxon>
        <taxon>Lasiosphaeria</taxon>
    </lineage>
</organism>
<proteinExistence type="predicted"/>
<accession>A0AAJ0M7R3</accession>
<dbReference type="AlphaFoldDB" id="A0AAJ0M7R3"/>
<comment type="caution">
    <text evidence="1">The sequence shown here is derived from an EMBL/GenBank/DDBJ whole genome shotgun (WGS) entry which is preliminary data.</text>
</comment>
<dbReference type="EMBL" id="JAUIQD010000009">
    <property type="protein sequence ID" value="KAK3339812.1"/>
    <property type="molecule type" value="Genomic_DNA"/>
</dbReference>
<sequence>MPRHDDHTFFLYSDGCSPQDLALGHLVFGSYATPNHGHYCRMPKPLGEDELESWADVQLRTDFCYSTSSLEEAGFSLSAIDLVNAGLSGNQEMKRSIATKKCRRITLKDPQKFLSGKVLAVDSTFETVQKWLSISTHEYVLKKLSRFKWWPKIWIVTGVYELEDCTSFSWNKSDMSAEAGVAAEIMTLLNIPLGGTGNIARSYSKSTQQTFPGRSVWAARYQLLDARYIHVTESERDNPTTSIHMPLQLKAIWSSGGFKEEQNDGESKEPENMALLSMGNEFSTELDGDSKSEHAFWVAFTEAKEDWEDGYSV</sequence>
<name>A0AAJ0M7R3_9PEZI</name>
<reference evidence="1" key="2">
    <citation type="submission" date="2023-06" db="EMBL/GenBank/DDBJ databases">
        <authorList>
            <consortium name="Lawrence Berkeley National Laboratory"/>
            <person name="Haridas S."/>
            <person name="Hensen N."/>
            <person name="Bonometti L."/>
            <person name="Westerberg I."/>
            <person name="Brannstrom I.O."/>
            <person name="Guillou S."/>
            <person name="Cros-Aarteil S."/>
            <person name="Calhoun S."/>
            <person name="Kuo A."/>
            <person name="Mondo S."/>
            <person name="Pangilinan J."/>
            <person name="Riley R."/>
            <person name="Labutti K."/>
            <person name="Andreopoulos B."/>
            <person name="Lipzen A."/>
            <person name="Chen C."/>
            <person name="Yanf M."/>
            <person name="Daum C."/>
            <person name="Ng V."/>
            <person name="Clum A."/>
            <person name="Steindorff A."/>
            <person name="Ohm R."/>
            <person name="Martin F."/>
            <person name="Silar P."/>
            <person name="Natvig D."/>
            <person name="Lalanne C."/>
            <person name="Gautier V."/>
            <person name="Ament-Velasquez S.L."/>
            <person name="Kruys A."/>
            <person name="Hutchinson M.I."/>
            <person name="Powell A.J."/>
            <person name="Barry K."/>
            <person name="Miller A.N."/>
            <person name="Grigoriev I.V."/>
            <person name="Debuchy R."/>
            <person name="Gladieux P."/>
            <person name="Thoren M.H."/>
            <person name="Johannesson H."/>
        </authorList>
    </citation>
    <scope>NUCLEOTIDE SEQUENCE</scope>
    <source>
        <strain evidence="1">CBS 955.72</strain>
    </source>
</reference>
<keyword evidence="2" id="KW-1185">Reference proteome</keyword>
<reference evidence="1" key="1">
    <citation type="journal article" date="2023" name="Mol. Phylogenet. Evol.">
        <title>Genome-scale phylogeny and comparative genomics of the fungal order Sordariales.</title>
        <authorList>
            <person name="Hensen N."/>
            <person name="Bonometti L."/>
            <person name="Westerberg I."/>
            <person name="Brannstrom I.O."/>
            <person name="Guillou S."/>
            <person name="Cros-Aarteil S."/>
            <person name="Calhoun S."/>
            <person name="Haridas S."/>
            <person name="Kuo A."/>
            <person name="Mondo S."/>
            <person name="Pangilinan J."/>
            <person name="Riley R."/>
            <person name="LaButti K."/>
            <person name="Andreopoulos B."/>
            <person name="Lipzen A."/>
            <person name="Chen C."/>
            <person name="Yan M."/>
            <person name="Daum C."/>
            <person name="Ng V."/>
            <person name="Clum A."/>
            <person name="Steindorff A."/>
            <person name="Ohm R.A."/>
            <person name="Martin F."/>
            <person name="Silar P."/>
            <person name="Natvig D.O."/>
            <person name="Lalanne C."/>
            <person name="Gautier V."/>
            <person name="Ament-Velasquez S.L."/>
            <person name="Kruys A."/>
            <person name="Hutchinson M.I."/>
            <person name="Powell A.J."/>
            <person name="Barry K."/>
            <person name="Miller A.N."/>
            <person name="Grigoriev I.V."/>
            <person name="Debuchy R."/>
            <person name="Gladieux P."/>
            <person name="Hiltunen Thoren M."/>
            <person name="Johannesson H."/>
        </authorList>
    </citation>
    <scope>NUCLEOTIDE SEQUENCE</scope>
    <source>
        <strain evidence="1">CBS 955.72</strain>
    </source>
</reference>
<gene>
    <name evidence="1" type="ORF">B0T25DRAFT_466645</name>
</gene>
<dbReference type="Proteomes" id="UP001275084">
    <property type="component" value="Unassembled WGS sequence"/>
</dbReference>
<evidence type="ECO:0000313" key="2">
    <source>
        <dbReference type="Proteomes" id="UP001275084"/>
    </source>
</evidence>
<protein>
    <submittedName>
        <fullName evidence="1">Uncharacterized protein</fullName>
    </submittedName>
</protein>